<gene>
    <name evidence="1" type="ORF">TU35_006320</name>
</gene>
<organism evidence="1 2">
    <name type="scientific">Thermoproteus sp. AZ2</name>
    <dbReference type="NCBI Taxonomy" id="1609232"/>
    <lineage>
        <taxon>Archaea</taxon>
        <taxon>Thermoproteota</taxon>
        <taxon>Thermoprotei</taxon>
        <taxon>Thermoproteales</taxon>
        <taxon>Thermoproteaceae</taxon>
        <taxon>Thermoproteus</taxon>
    </lineage>
</organism>
<evidence type="ECO:0000313" key="1">
    <source>
        <dbReference type="EMBL" id="MFB6490843.1"/>
    </source>
</evidence>
<protein>
    <submittedName>
        <fullName evidence="1">Lrp/AsnC family transcriptional regulator</fullName>
    </submittedName>
</protein>
<reference evidence="1" key="1">
    <citation type="submission" date="2024-07" db="EMBL/GenBank/DDBJ databases">
        <title>Metagenome and Metagenome-Assembled Genomes of Archaea from a hot spring from the geothermal field of Los Azufres, Mexico.</title>
        <authorList>
            <person name="Marin-Paredes R."/>
            <person name="Martinez-Romero E."/>
            <person name="Servin-Garciduenas L.E."/>
        </authorList>
    </citation>
    <scope>NUCLEOTIDE SEQUENCE</scope>
</reference>
<accession>A0ACC6V1Y0</accession>
<proteinExistence type="predicted"/>
<name>A0ACC6V1Y0_9CREN</name>
<sequence length="206" mass="23420">MDSVDAALLMEAQYNFPLVERPFLELGRRVGIGEDEAIERLRRLATAGILKRIGAVMNYRAKGLEAALVGFAVPPELVDKVAEEINRDPQVSHNFLRDYAPFNVWFVTKAPTPEELEAKVKAVADRWGLDYVVLYSLRTYKLDVRFDIVRGISRSKPQILPENPPRIEQLGIPRQFYSKIRSLPLTKEPFREAAEALSKSVGRPWT</sequence>
<dbReference type="EMBL" id="JZWT02000015">
    <property type="protein sequence ID" value="MFB6490843.1"/>
    <property type="molecule type" value="Genomic_DNA"/>
</dbReference>
<evidence type="ECO:0000313" key="2">
    <source>
        <dbReference type="Proteomes" id="UP000033636"/>
    </source>
</evidence>
<dbReference type="Proteomes" id="UP000033636">
    <property type="component" value="Unassembled WGS sequence"/>
</dbReference>
<comment type="caution">
    <text evidence="1">The sequence shown here is derived from an EMBL/GenBank/DDBJ whole genome shotgun (WGS) entry which is preliminary data.</text>
</comment>